<dbReference type="AlphaFoldDB" id="A0A8T1XFP3"/>
<accession>A0A8T1XFP3</accession>
<dbReference type="Proteomes" id="UP000694240">
    <property type="component" value="Chromosome 13"/>
</dbReference>
<evidence type="ECO:0000313" key="2">
    <source>
        <dbReference type="Proteomes" id="UP000694240"/>
    </source>
</evidence>
<name>A0A8T1XFP3_9BRAS</name>
<organism evidence="1 2">
    <name type="scientific">Arabidopsis thaliana x Arabidopsis arenosa</name>
    <dbReference type="NCBI Taxonomy" id="1240361"/>
    <lineage>
        <taxon>Eukaryota</taxon>
        <taxon>Viridiplantae</taxon>
        <taxon>Streptophyta</taxon>
        <taxon>Embryophyta</taxon>
        <taxon>Tracheophyta</taxon>
        <taxon>Spermatophyta</taxon>
        <taxon>Magnoliopsida</taxon>
        <taxon>eudicotyledons</taxon>
        <taxon>Gunneridae</taxon>
        <taxon>Pentapetalae</taxon>
        <taxon>rosids</taxon>
        <taxon>malvids</taxon>
        <taxon>Brassicales</taxon>
        <taxon>Brassicaceae</taxon>
        <taxon>Camelineae</taxon>
        <taxon>Arabidopsis</taxon>
    </lineage>
</organism>
<sequence>FARWRPMLIHDALASNAAEMFLPPLRIFRFEVCFAPCLYTQDLIEKFRFICFERYLGFTIGGFVICKMDACCPLWLALLTSVLEASLPFVGLSLPSFGLSLPSFGLLDSGDIYVFRRLSFRKSFDSCR</sequence>
<proteinExistence type="predicted"/>
<evidence type="ECO:0000313" key="1">
    <source>
        <dbReference type="EMBL" id="KAG7533366.1"/>
    </source>
</evidence>
<dbReference type="EMBL" id="JAEFBK010000013">
    <property type="protein sequence ID" value="KAG7533366.1"/>
    <property type="molecule type" value="Genomic_DNA"/>
</dbReference>
<gene>
    <name evidence="1" type="ORF">ISN45_Aa08g010000</name>
</gene>
<keyword evidence="2" id="KW-1185">Reference proteome</keyword>
<feature type="non-terminal residue" evidence="1">
    <location>
        <position position="1"/>
    </location>
</feature>
<reference evidence="1 2" key="1">
    <citation type="submission" date="2020-12" db="EMBL/GenBank/DDBJ databases">
        <title>Concerted genomic and epigenomic changes stabilize Arabidopsis allopolyploids.</title>
        <authorList>
            <person name="Chen Z."/>
        </authorList>
    </citation>
    <scope>NUCLEOTIDE SEQUENCE [LARGE SCALE GENOMIC DNA]</scope>
    <source>
        <strain evidence="1">Allo738</strain>
        <tissue evidence="1">Leaf</tissue>
    </source>
</reference>
<protein>
    <submittedName>
        <fullName evidence="1">Uncharacterized protein</fullName>
    </submittedName>
</protein>
<feature type="non-terminal residue" evidence="1">
    <location>
        <position position="128"/>
    </location>
</feature>
<comment type="caution">
    <text evidence="1">The sequence shown here is derived from an EMBL/GenBank/DDBJ whole genome shotgun (WGS) entry which is preliminary data.</text>
</comment>